<keyword evidence="2" id="KW-0812">Transmembrane</keyword>
<evidence type="ECO:0000256" key="2">
    <source>
        <dbReference type="SAM" id="Phobius"/>
    </source>
</evidence>
<dbReference type="Pfam" id="PF04203">
    <property type="entry name" value="Sortase"/>
    <property type="match status" value="1"/>
</dbReference>
<accession>A0A200JDK3</accession>
<dbReference type="SUPFAM" id="SSF63817">
    <property type="entry name" value="Sortase"/>
    <property type="match status" value="1"/>
</dbReference>
<gene>
    <name evidence="4" type="ORF">A5889_000130</name>
    <name evidence="5" type="ORF">A5889_002740</name>
</gene>
<dbReference type="Pfam" id="PF16403">
    <property type="entry name" value="Bact_surface_Ig-like"/>
    <property type="match status" value="1"/>
</dbReference>
<proteinExistence type="predicted"/>
<dbReference type="InterPro" id="IPR023365">
    <property type="entry name" value="Sortase_dom-sf"/>
</dbReference>
<dbReference type="GO" id="GO:0016787">
    <property type="term" value="F:hydrolase activity"/>
    <property type="evidence" value="ECO:0007669"/>
    <property type="project" value="UniProtKB-KW"/>
</dbReference>
<keyword evidence="2" id="KW-1133">Transmembrane helix</keyword>
<sequence>MKKNTIKQTIIAGFITILGVALFIGGYIWTDTISRANTPDPSSKTTKIHLIKNVPTDQDMKKLVATPKKKQMKEKIVAVNVKKDTIAPLIDVPEVTLEQDAQVDIYDGVSATDDHDGDLTAKVSAENTLDTSIIGDQTIHFSVTDQNGNTGHADRLYHIVAKNEPIAVTPAPVEDTTIAPTPEAQTTAASATATPEPASTPAYAPMTLTMNGQTIPYQNGGQGSGQSIIDSNPGGVASTWGGAAVQSGDDGQNTHFIGHNPGIFSNLFSLGAGSQIVVTDATGAPTTYTVQTLLQLDDYGNEVGTGTSYWDFTVGTGGGERITLQSCINDDVNLFVIAYK</sequence>
<reference evidence="5" key="3">
    <citation type="submission" date="2024-03" db="EMBL/GenBank/DDBJ databases">
        <title>The Genome Sequence of Enterococcus sp. DIV0238c.</title>
        <authorList>
            <consortium name="The Broad Institute Genomics Platform"/>
            <consortium name="The Broad Institute Microbial Omics Core"/>
            <consortium name="The Broad Institute Genomic Center for Infectious Diseases"/>
            <person name="Earl A."/>
            <person name="Manson A."/>
            <person name="Gilmore M."/>
            <person name="Schwartman J."/>
            <person name="Shea T."/>
            <person name="Abouelleil A."/>
            <person name="Cao P."/>
            <person name="Chapman S."/>
            <person name="Cusick C."/>
            <person name="Young S."/>
            <person name="Neafsey D."/>
            <person name="Nusbaum C."/>
            <person name="Birren B."/>
        </authorList>
    </citation>
    <scope>NUCLEOTIDE SEQUENCE</scope>
    <source>
        <strain evidence="5">9D6_DIV0238</strain>
    </source>
</reference>
<dbReference type="RefSeq" id="WP_087639364.1">
    <property type="nucleotide sequence ID" value="NZ_CP147246.1"/>
</dbReference>
<keyword evidence="1" id="KW-0378">Hydrolase</keyword>
<reference evidence="4" key="1">
    <citation type="submission" date="2017-05" db="EMBL/GenBank/DDBJ databases">
        <title>The Genome Sequence of Enterococcus sp. 9D6_DIV0238.</title>
        <authorList>
            <consortium name="The Broad Institute Genomics Platform"/>
            <consortium name="The Broad Institute Genomic Center for Infectious Diseases"/>
            <person name="Earl A."/>
            <person name="Manson A."/>
            <person name="Schwartman J."/>
            <person name="Gilmore M."/>
            <person name="Abouelleil A."/>
            <person name="Cao P."/>
            <person name="Chapman S."/>
            <person name="Cusick C."/>
            <person name="Shea T."/>
            <person name="Young S."/>
            <person name="Neafsey D."/>
            <person name="Nusbaum C."/>
            <person name="Birren B."/>
        </authorList>
    </citation>
    <scope>NUCLEOTIDE SEQUENCE [LARGE SCALE GENOMIC DNA]</scope>
    <source>
        <strain evidence="4">9D6_DIV0238</strain>
    </source>
</reference>
<evidence type="ECO:0000259" key="3">
    <source>
        <dbReference type="Pfam" id="PF16403"/>
    </source>
</evidence>
<dbReference type="EMBL" id="NIBQ01000001">
    <property type="protein sequence ID" value="OUZ34655.1"/>
    <property type="molecule type" value="Genomic_DNA"/>
</dbReference>
<feature type="transmembrane region" description="Helical" evidence="2">
    <location>
        <begin position="9"/>
        <end position="29"/>
    </location>
</feature>
<feature type="domain" description="Pesticidal crystal protein Cry22Aa Ig-like" evidence="3">
    <location>
        <begin position="107"/>
        <end position="155"/>
    </location>
</feature>
<dbReference type="InterPro" id="IPR013783">
    <property type="entry name" value="Ig-like_fold"/>
</dbReference>
<dbReference type="EMBL" id="CP147246">
    <property type="protein sequence ID" value="WYJ95192.1"/>
    <property type="molecule type" value="Genomic_DNA"/>
</dbReference>
<evidence type="ECO:0000256" key="1">
    <source>
        <dbReference type="ARBA" id="ARBA00022801"/>
    </source>
</evidence>
<keyword evidence="2" id="KW-0472">Membrane</keyword>
<dbReference type="AlphaFoldDB" id="A0A200JDK3"/>
<evidence type="ECO:0000313" key="6">
    <source>
        <dbReference type="Proteomes" id="UP000196151"/>
    </source>
</evidence>
<name>A0A200JDK3_9ENTE</name>
<evidence type="ECO:0000313" key="4">
    <source>
        <dbReference type="EMBL" id="OUZ34655.1"/>
    </source>
</evidence>
<dbReference type="InterPro" id="IPR005754">
    <property type="entry name" value="Sortase"/>
</dbReference>
<dbReference type="Proteomes" id="UP000196151">
    <property type="component" value="Chromosome"/>
</dbReference>
<evidence type="ECO:0000313" key="5">
    <source>
        <dbReference type="EMBL" id="WYJ95192.1"/>
    </source>
</evidence>
<reference evidence="5" key="2">
    <citation type="submission" date="2017-05" db="EMBL/GenBank/DDBJ databases">
        <authorList>
            <consortium name="The Broad Institute Genomics Platform"/>
            <consortium name="The Broad Institute Genomic Center for Infectious Diseases"/>
            <person name="Earl A."/>
            <person name="Manson A."/>
            <person name="Schwartman J."/>
            <person name="Gilmore M."/>
            <person name="Abouelleil A."/>
            <person name="Cao P."/>
            <person name="Chapman S."/>
            <person name="Cusick C."/>
            <person name="Shea T."/>
            <person name="Young S."/>
            <person name="Neafsey D."/>
            <person name="Nusbaum C."/>
            <person name="Birren B."/>
        </authorList>
    </citation>
    <scope>NUCLEOTIDE SEQUENCE</scope>
    <source>
        <strain evidence="5">9D6_DIV0238</strain>
    </source>
</reference>
<dbReference type="Gene3D" id="2.40.260.10">
    <property type="entry name" value="Sortase"/>
    <property type="match status" value="1"/>
</dbReference>
<keyword evidence="6" id="KW-1185">Reference proteome</keyword>
<protein>
    <recommendedName>
        <fullName evidence="3">Pesticidal crystal protein Cry22Aa Ig-like domain-containing protein</fullName>
    </recommendedName>
</protein>
<organism evidence="4">
    <name type="scientific">Candidatus Enterococcus dunnyi</name>
    <dbReference type="NCBI Taxonomy" id="1834192"/>
    <lineage>
        <taxon>Bacteria</taxon>
        <taxon>Bacillati</taxon>
        <taxon>Bacillota</taxon>
        <taxon>Bacilli</taxon>
        <taxon>Lactobacillales</taxon>
        <taxon>Enterococcaceae</taxon>
        <taxon>Enterococcus</taxon>
    </lineage>
</organism>
<dbReference type="InterPro" id="IPR032179">
    <property type="entry name" value="Cry22Aa_Ig-like"/>
</dbReference>
<dbReference type="Gene3D" id="2.60.40.10">
    <property type="entry name" value="Immunoglobulins"/>
    <property type="match status" value="1"/>
</dbReference>
<dbReference type="OrthoDB" id="3177627at2"/>